<protein>
    <submittedName>
        <fullName evidence="1">Uncharacterized protein</fullName>
    </submittedName>
</protein>
<keyword evidence="2" id="KW-1185">Reference proteome</keyword>
<proteinExistence type="predicted"/>
<dbReference type="Proteomes" id="UP001055879">
    <property type="component" value="Linkage Group LG02"/>
</dbReference>
<dbReference type="EMBL" id="CM042048">
    <property type="protein sequence ID" value="KAI3758814.1"/>
    <property type="molecule type" value="Genomic_DNA"/>
</dbReference>
<reference evidence="2" key="1">
    <citation type="journal article" date="2022" name="Mol. Ecol. Resour.">
        <title>The genomes of chicory, endive, great burdock and yacon provide insights into Asteraceae palaeo-polyploidization history and plant inulin production.</title>
        <authorList>
            <person name="Fan W."/>
            <person name="Wang S."/>
            <person name="Wang H."/>
            <person name="Wang A."/>
            <person name="Jiang F."/>
            <person name="Liu H."/>
            <person name="Zhao H."/>
            <person name="Xu D."/>
            <person name="Zhang Y."/>
        </authorList>
    </citation>
    <scope>NUCLEOTIDE SEQUENCE [LARGE SCALE GENOMIC DNA]</scope>
    <source>
        <strain evidence="2">cv. Niubang</strain>
    </source>
</reference>
<organism evidence="1 2">
    <name type="scientific">Arctium lappa</name>
    <name type="common">Greater burdock</name>
    <name type="synonym">Lappa major</name>
    <dbReference type="NCBI Taxonomy" id="4217"/>
    <lineage>
        <taxon>Eukaryota</taxon>
        <taxon>Viridiplantae</taxon>
        <taxon>Streptophyta</taxon>
        <taxon>Embryophyta</taxon>
        <taxon>Tracheophyta</taxon>
        <taxon>Spermatophyta</taxon>
        <taxon>Magnoliopsida</taxon>
        <taxon>eudicotyledons</taxon>
        <taxon>Gunneridae</taxon>
        <taxon>Pentapetalae</taxon>
        <taxon>asterids</taxon>
        <taxon>campanulids</taxon>
        <taxon>Asterales</taxon>
        <taxon>Asteraceae</taxon>
        <taxon>Carduoideae</taxon>
        <taxon>Cardueae</taxon>
        <taxon>Arctiinae</taxon>
        <taxon>Arctium</taxon>
    </lineage>
</organism>
<gene>
    <name evidence="1" type="ORF">L6452_06386</name>
</gene>
<reference evidence="1 2" key="2">
    <citation type="journal article" date="2022" name="Mol. Ecol. Resour.">
        <title>The genomes of chicory, endive, great burdock and yacon provide insights into Asteraceae paleo-polyploidization history and plant inulin production.</title>
        <authorList>
            <person name="Fan W."/>
            <person name="Wang S."/>
            <person name="Wang H."/>
            <person name="Wang A."/>
            <person name="Jiang F."/>
            <person name="Liu H."/>
            <person name="Zhao H."/>
            <person name="Xu D."/>
            <person name="Zhang Y."/>
        </authorList>
    </citation>
    <scope>NUCLEOTIDE SEQUENCE [LARGE SCALE GENOMIC DNA]</scope>
    <source>
        <strain evidence="2">cv. Niubang</strain>
    </source>
</reference>
<comment type="caution">
    <text evidence="1">The sequence shown here is derived from an EMBL/GenBank/DDBJ whole genome shotgun (WGS) entry which is preliminary data.</text>
</comment>
<name>A0ACB9EIK2_ARCLA</name>
<accession>A0ACB9EIK2</accession>
<sequence length="127" mass="14385">MVGGCSSMNVIEEVLRAPIDEEVVDNCQAYVARSHQFPGMTYGEPPEPSIFTALYRRASCSRGGLQQQNRIQKGYSDAQVNRCRRGRIVEEEKEKLEEIEVKEKENGRLVGLNNKAILHKPYVLFSV</sequence>
<evidence type="ECO:0000313" key="2">
    <source>
        <dbReference type="Proteomes" id="UP001055879"/>
    </source>
</evidence>
<evidence type="ECO:0000313" key="1">
    <source>
        <dbReference type="EMBL" id="KAI3758814.1"/>
    </source>
</evidence>